<evidence type="ECO:0000256" key="6">
    <source>
        <dbReference type="RuleBase" id="RU366058"/>
    </source>
</evidence>
<protein>
    <recommendedName>
        <fullName evidence="6">TVP38/TMEM64 family membrane protein</fullName>
    </recommendedName>
</protein>
<dbReference type="STRING" id="320778.ABT57_23515"/>
<feature type="transmembrane region" description="Helical" evidence="6">
    <location>
        <begin position="42"/>
        <end position="60"/>
    </location>
</feature>
<dbReference type="Pfam" id="PF09335">
    <property type="entry name" value="VTT_dom"/>
    <property type="match status" value="1"/>
</dbReference>
<comment type="similarity">
    <text evidence="6">Belongs to the TVP38/TMEM64 family.</text>
</comment>
<feature type="transmembrane region" description="Helical" evidence="6">
    <location>
        <begin position="72"/>
        <end position="96"/>
    </location>
</feature>
<dbReference type="OrthoDB" id="7348996at2"/>
<dbReference type="AlphaFoldDB" id="A0A0J1GY20"/>
<feature type="transmembrane region" description="Helical" evidence="6">
    <location>
        <begin position="157"/>
        <end position="179"/>
    </location>
</feature>
<feature type="transmembrane region" description="Helical" evidence="6">
    <location>
        <begin position="185"/>
        <end position="205"/>
    </location>
</feature>
<accession>A0A0J1GY20</accession>
<comment type="caution">
    <text evidence="8">The sequence shown here is derived from an EMBL/GenBank/DDBJ whole genome shotgun (WGS) entry which is preliminary data.</text>
</comment>
<dbReference type="InterPro" id="IPR032816">
    <property type="entry name" value="VTT_dom"/>
</dbReference>
<keyword evidence="9" id="KW-1185">Reference proteome</keyword>
<dbReference type="PANTHER" id="PTHR12677">
    <property type="entry name" value="GOLGI APPARATUS MEMBRANE PROTEIN TVP38-RELATED"/>
    <property type="match status" value="1"/>
</dbReference>
<evidence type="ECO:0000256" key="4">
    <source>
        <dbReference type="ARBA" id="ARBA00022989"/>
    </source>
</evidence>
<comment type="subcellular location">
    <subcellularLocation>
        <location evidence="1 6">Cell membrane</location>
        <topology evidence="1 6">Multi-pass membrane protein</topology>
    </subcellularLocation>
</comment>
<dbReference type="InterPro" id="IPR015414">
    <property type="entry name" value="TMEM64"/>
</dbReference>
<keyword evidence="3 6" id="KW-0812">Transmembrane</keyword>
<proteinExistence type="inferred from homology"/>
<feature type="transmembrane region" description="Helical" evidence="6">
    <location>
        <begin position="126"/>
        <end position="145"/>
    </location>
</feature>
<evidence type="ECO:0000256" key="5">
    <source>
        <dbReference type="ARBA" id="ARBA00023136"/>
    </source>
</evidence>
<keyword evidence="2 6" id="KW-1003">Cell membrane</keyword>
<sequence>MTVMKPLLTCSVFLILIAGINTPVFAHMTDKLWLNNYVLTNGLSGHLAIFSISFLFVGLGGPRQVVAALNGYLYGIVFGLQIALMTCILAASVNYFVANTLLSQTLCRTFPKKMNQFQQFVRQTPFLKILMLRLFPVGNNVLTNLLSGSIGVPFKPFITASLFGYIPQTLIFCLIGSGISAANDAMIYASILLTLISFILTGVIYRDHIRQRIAPLKMENHS</sequence>
<gene>
    <name evidence="8" type="ORF">ABT57_23515</name>
</gene>
<reference evidence="8 9" key="1">
    <citation type="submission" date="2015-05" db="EMBL/GenBank/DDBJ databases">
        <title>Photobacterium galathea sp. nov.</title>
        <authorList>
            <person name="Machado H."/>
            <person name="Gram L."/>
        </authorList>
    </citation>
    <scope>NUCLEOTIDE SEQUENCE [LARGE SCALE GENOMIC DNA]</scope>
    <source>
        <strain evidence="8 9">DSM 22954</strain>
    </source>
</reference>
<keyword evidence="4 6" id="KW-1133">Transmembrane helix</keyword>
<evidence type="ECO:0000313" key="8">
    <source>
        <dbReference type="EMBL" id="KLV04543.1"/>
    </source>
</evidence>
<keyword evidence="5 6" id="KW-0472">Membrane</keyword>
<dbReference type="EMBL" id="LDOU01000034">
    <property type="protein sequence ID" value="KLV04543.1"/>
    <property type="molecule type" value="Genomic_DNA"/>
</dbReference>
<evidence type="ECO:0000256" key="2">
    <source>
        <dbReference type="ARBA" id="ARBA00022475"/>
    </source>
</evidence>
<dbReference type="PATRIC" id="fig|320778.3.peg.5026"/>
<evidence type="ECO:0000259" key="7">
    <source>
        <dbReference type="Pfam" id="PF09335"/>
    </source>
</evidence>
<dbReference type="RefSeq" id="WP_047887688.1">
    <property type="nucleotide sequence ID" value="NZ_CP071326.1"/>
</dbReference>
<evidence type="ECO:0000256" key="3">
    <source>
        <dbReference type="ARBA" id="ARBA00022692"/>
    </source>
</evidence>
<organism evidence="8 9">
    <name type="scientific">Photobacterium ganghwense</name>
    <dbReference type="NCBI Taxonomy" id="320778"/>
    <lineage>
        <taxon>Bacteria</taxon>
        <taxon>Pseudomonadati</taxon>
        <taxon>Pseudomonadota</taxon>
        <taxon>Gammaproteobacteria</taxon>
        <taxon>Vibrionales</taxon>
        <taxon>Vibrionaceae</taxon>
        <taxon>Photobacterium</taxon>
    </lineage>
</organism>
<name>A0A0J1GY20_9GAMM</name>
<feature type="domain" description="VTT" evidence="7">
    <location>
        <begin position="62"/>
        <end position="177"/>
    </location>
</feature>
<dbReference type="GO" id="GO:0005886">
    <property type="term" value="C:plasma membrane"/>
    <property type="evidence" value="ECO:0007669"/>
    <property type="project" value="UniProtKB-SubCell"/>
</dbReference>
<evidence type="ECO:0000313" key="9">
    <source>
        <dbReference type="Proteomes" id="UP000035909"/>
    </source>
</evidence>
<dbReference type="PANTHER" id="PTHR12677:SF59">
    <property type="entry name" value="GOLGI APPARATUS MEMBRANE PROTEIN TVP38-RELATED"/>
    <property type="match status" value="1"/>
</dbReference>
<dbReference type="Proteomes" id="UP000035909">
    <property type="component" value="Unassembled WGS sequence"/>
</dbReference>
<evidence type="ECO:0000256" key="1">
    <source>
        <dbReference type="ARBA" id="ARBA00004651"/>
    </source>
</evidence>